<dbReference type="PANTHER" id="PTHR10775:SF193">
    <property type="entry name" value="DUF4216 DOMAIN-CONTAINING PROTEIN"/>
    <property type="match status" value="1"/>
</dbReference>
<feature type="compositionally biased region" description="Polar residues" evidence="1">
    <location>
        <begin position="17"/>
        <end position="31"/>
    </location>
</feature>
<organism evidence="2">
    <name type="scientific">Sesamum radiatum</name>
    <name type="common">Black benniseed</name>
    <dbReference type="NCBI Taxonomy" id="300843"/>
    <lineage>
        <taxon>Eukaryota</taxon>
        <taxon>Viridiplantae</taxon>
        <taxon>Streptophyta</taxon>
        <taxon>Embryophyta</taxon>
        <taxon>Tracheophyta</taxon>
        <taxon>Spermatophyta</taxon>
        <taxon>Magnoliopsida</taxon>
        <taxon>eudicotyledons</taxon>
        <taxon>Gunneridae</taxon>
        <taxon>Pentapetalae</taxon>
        <taxon>asterids</taxon>
        <taxon>lamiids</taxon>
        <taxon>Lamiales</taxon>
        <taxon>Pedaliaceae</taxon>
        <taxon>Sesamum</taxon>
    </lineage>
</organism>
<evidence type="ECO:0000313" key="2">
    <source>
        <dbReference type="EMBL" id="KAL0403694.1"/>
    </source>
</evidence>
<dbReference type="AlphaFoldDB" id="A0AAW2TGA2"/>
<comment type="caution">
    <text evidence="2">The sequence shown here is derived from an EMBL/GenBank/DDBJ whole genome shotgun (WGS) entry which is preliminary data.</text>
</comment>
<gene>
    <name evidence="2" type="ORF">Sradi_2010200</name>
</gene>
<dbReference type="Pfam" id="PF02992">
    <property type="entry name" value="Transposase_21"/>
    <property type="match status" value="1"/>
</dbReference>
<reference evidence="2" key="2">
    <citation type="journal article" date="2024" name="Plant">
        <title>Genomic evolution and insights into agronomic trait innovations of Sesamum species.</title>
        <authorList>
            <person name="Miao H."/>
            <person name="Wang L."/>
            <person name="Qu L."/>
            <person name="Liu H."/>
            <person name="Sun Y."/>
            <person name="Le M."/>
            <person name="Wang Q."/>
            <person name="Wei S."/>
            <person name="Zheng Y."/>
            <person name="Lin W."/>
            <person name="Duan Y."/>
            <person name="Cao H."/>
            <person name="Xiong S."/>
            <person name="Wang X."/>
            <person name="Wei L."/>
            <person name="Li C."/>
            <person name="Ma Q."/>
            <person name="Ju M."/>
            <person name="Zhao R."/>
            <person name="Li G."/>
            <person name="Mu C."/>
            <person name="Tian Q."/>
            <person name="Mei H."/>
            <person name="Zhang T."/>
            <person name="Gao T."/>
            <person name="Zhang H."/>
        </authorList>
    </citation>
    <scope>NUCLEOTIDE SEQUENCE</scope>
    <source>
        <strain evidence="2">G02</strain>
    </source>
</reference>
<dbReference type="InterPro" id="IPR004242">
    <property type="entry name" value="Transposase_21"/>
</dbReference>
<reference evidence="2" key="1">
    <citation type="submission" date="2020-06" db="EMBL/GenBank/DDBJ databases">
        <authorList>
            <person name="Li T."/>
            <person name="Hu X."/>
            <person name="Zhang T."/>
            <person name="Song X."/>
            <person name="Zhang H."/>
            <person name="Dai N."/>
            <person name="Sheng W."/>
            <person name="Hou X."/>
            <person name="Wei L."/>
        </authorList>
    </citation>
    <scope>NUCLEOTIDE SEQUENCE</scope>
    <source>
        <strain evidence="2">G02</strain>
        <tissue evidence="2">Leaf</tissue>
    </source>
</reference>
<proteinExistence type="predicted"/>
<accession>A0AAW2TGA2</accession>
<feature type="region of interest" description="Disordered" evidence="1">
    <location>
        <begin position="1"/>
        <end position="37"/>
    </location>
</feature>
<dbReference type="PANTHER" id="PTHR10775">
    <property type="entry name" value="OS08G0208400 PROTEIN"/>
    <property type="match status" value="1"/>
</dbReference>
<dbReference type="EMBL" id="JACGWJ010000008">
    <property type="protein sequence ID" value="KAL0403694.1"/>
    <property type="molecule type" value="Genomic_DNA"/>
</dbReference>
<name>A0AAW2TGA2_SESRA</name>
<protein>
    <submittedName>
        <fullName evidence="2">Uncharacterized protein</fullName>
    </submittedName>
</protein>
<evidence type="ECO:0000256" key="1">
    <source>
        <dbReference type="SAM" id="MobiDB-lite"/>
    </source>
</evidence>
<sequence>MMIDATGPTFPPVYVSHQPNENETGISSNDRGGSFSDVISAADQPLYSESENHSQLSAVARLRLYASNTTTEHMSWHATHETENGVMCHPSDAEALKYFNETHPDFDLEHRNVRLGLCADGFAPHGQYGKSYSSGHPYRRNKKAFMKGRVEKNEAPPRANGEEVWHSMRYFKSAIEEPLSYPPGYGTEHKWTKRSILWDLPYWTTNMI</sequence>